<evidence type="ECO:0000256" key="1">
    <source>
        <dbReference type="SAM" id="Coils"/>
    </source>
</evidence>
<dbReference type="Proteomes" id="UP001177023">
    <property type="component" value="Unassembled WGS sequence"/>
</dbReference>
<dbReference type="SMART" id="SM00353">
    <property type="entry name" value="HLH"/>
    <property type="match status" value="1"/>
</dbReference>
<organism evidence="4 5">
    <name type="scientific">Mesorhabditis spiculigera</name>
    <dbReference type="NCBI Taxonomy" id="96644"/>
    <lineage>
        <taxon>Eukaryota</taxon>
        <taxon>Metazoa</taxon>
        <taxon>Ecdysozoa</taxon>
        <taxon>Nematoda</taxon>
        <taxon>Chromadorea</taxon>
        <taxon>Rhabditida</taxon>
        <taxon>Rhabditina</taxon>
        <taxon>Rhabditomorpha</taxon>
        <taxon>Rhabditoidea</taxon>
        <taxon>Rhabditidae</taxon>
        <taxon>Mesorhabditinae</taxon>
        <taxon>Mesorhabditis</taxon>
    </lineage>
</organism>
<evidence type="ECO:0000256" key="2">
    <source>
        <dbReference type="SAM" id="MobiDB-lite"/>
    </source>
</evidence>
<feature type="compositionally biased region" description="Low complexity" evidence="2">
    <location>
        <begin position="35"/>
        <end position="53"/>
    </location>
</feature>
<keyword evidence="1" id="KW-0175">Coiled coil</keyword>
<dbReference type="InterPro" id="IPR011598">
    <property type="entry name" value="bHLH_dom"/>
</dbReference>
<feature type="non-terminal residue" evidence="4">
    <location>
        <position position="1"/>
    </location>
</feature>
<dbReference type="GO" id="GO:0046983">
    <property type="term" value="F:protein dimerization activity"/>
    <property type="evidence" value="ECO:0007669"/>
    <property type="project" value="InterPro"/>
</dbReference>
<protein>
    <recommendedName>
        <fullName evidence="3">BHLH domain-containing protein</fullName>
    </recommendedName>
</protein>
<evidence type="ECO:0000313" key="5">
    <source>
        <dbReference type="Proteomes" id="UP001177023"/>
    </source>
</evidence>
<dbReference type="AlphaFoldDB" id="A0AA36GFQ2"/>
<reference evidence="4" key="1">
    <citation type="submission" date="2023-06" db="EMBL/GenBank/DDBJ databases">
        <authorList>
            <person name="Delattre M."/>
        </authorList>
    </citation>
    <scope>NUCLEOTIDE SEQUENCE</scope>
    <source>
        <strain evidence="4">AF72</strain>
    </source>
</reference>
<feature type="domain" description="BHLH" evidence="3">
    <location>
        <begin position="54"/>
        <end position="107"/>
    </location>
</feature>
<feature type="region of interest" description="Disordered" evidence="2">
    <location>
        <begin position="1"/>
        <end position="63"/>
    </location>
</feature>
<evidence type="ECO:0000259" key="3">
    <source>
        <dbReference type="PROSITE" id="PS50888"/>
    </source>
</evidence>
<proteinExistence type="predicted"/>
<evidence type="ECO:0000313" key="4">
    <source>
        <dbReference type="EMBL" id="CAJ0586608.1"/>
    </source>
</evidence>
<sequence>MSALTPKPGNDILLDVSTPLSTETKPPSMASWPITPASSAASSSTTPEVSPESRGNSAKQRIEKVRRARIKKATTELRDLLLSKELANTKLESCDIYEEAVKCIKKLRAGKKEKKDQNKEAQEAEEMKVKLYQAYMQGCVDTANNYSNWLAAAVASFPVMQLNGMNPEFIFGMSQVPAATSADALYDRLRQMPSVVINPHQPQQPSTTSQQ</sequence>
<dbReference type="InterPro" id="IPR036638">
    <property type="entry name" value="HLH_DNA-bd_sf"/>
</dbReference>
<comment type="caution">
    <text evidence="4">The sequence shown here is derived from an EMBL/GenBank/DDBJ whole genome shotgun (WGS) entry which is preliminary data.</text>
</comment>
<dbReference type="EMBL" id="CATQJA010002709">
    <property type="protein sequence ID" value="CAJ0586608.1"/>
    <property type="molecule type" value="Genomic_DNA"/>
</dbReference>
<dbReference type="SUPFAM" id="SSF47459">
    <property type="entry name" value="HLH, helix-loop-helix DNA-binding domain"/>
    <property type="match status" value="1"/>
</dbReference>
<feature type="coiled-coil region" evidence="1">
    <location>
        <begin position="104"/>
        <end position="134"/>
    </location>
</feature>
<gene>
    <name evidence="4" type="ORF">MSPICULIGERA_LOCUS24605</name>
</gene>
<accession>A0AA36GFQ2</accession>
<dbReference type="PROSITE" id="PS50888">
    <property type="entry name" value="BHLH"/>
    <property type="match status" value="1"/>
</dbReference>
<dbReference type="Pfam" id="PF00010">
    <property type="entry name" value="HLH"/>
    <property type="match status" value="1"/>
</dbReference>
<dbReference type="Gene3D" id="4.10.280.10">
    <property type="entry name" value="Helix-loop-helix DNA-binding domain"/>
    <property type="match status" value="1"/>
</dbReference>
<name>A0AA36GFQ2_9BILA</name>
<keyword evidence="5" id="KW-1185">Reference proteome</keyword>